<dbReference type="GO" id="GO:0016020">
    <property type="term" value="C:membrane"/>
    <property type="evidence" value="ECO:0007669"/>
    <property type="project" value="UniProtKB-SubCell"/>
</dbReference>
<dbReference type="STRING" id="502780.C1G994"/>
<feature type="transmembrane region" description="Helical" evidence="10">
    <location>
        <begin position="1307"/>
        <end position="1326"/>
    </location>
</feature>
<proteinExistence type="inferred from homology"/>
<dbReference type="RefSeq" id="XP_010759199.1">
    <property type="nucleotide sequence ID" value="XM_010760897.1"/>
</dbReference>
<reference evidence="12 13" key="1">
    <citation type="journal article" date="2011" name="PLoS Genet.">
        <title>Comparative genomic analysis of human fungal pathogens causing paracoccidioidomycosis.</title>
        <authorList>
            <person name="Desjardins C.A."/>
            <person name="Champion M.D."/>
            <person name="Holder J.W."/>
            <person name="Muszewska A."/>
            <person name="Goldberg J."/>
            <person name="Bailao A.M."/>
            <person name="Brigido M.M."/>
            <person name="Ferreira M.E."/>
            <person name="Garcia A.M."/>
            <person name="Grynberg M."/>
            <person name="Gujja S."/>
            <person name="Heiman D.I."/>
            <person name="Henn M.R."/>
            <person name="Kodira C.D."/>
            <person name="Leon-Narvaez H."/>
            <person name="Longo L.V."/>
            <person name="Ma L.J."/>
            <person name="Malavazi I."/>
            <person name="Matsuo A.L."/>
            <person name="Morais F.V."/>
            <person name="Pereira M."/>
            <person name="Rodriguez-Brito S."/>
            <person name="Sakthikumar S."/>
            <person name="Salem-Izacc S.M."/>
            <person name="Sykes S.M."/>
            <person name="Teixeira M.M."/>
            <person name="Vallejo M.C."/>
            <person name="Walter M.E."/>
            <person name="Yandava C."/>
            <person name="Young S."/>
            <person name="Zeng Q."/>
            <person name="Zucker J."/>
            <person name="Felipe M.S."/>
            <person name="Goldman G.H."/>
            <person name="Haas B.J."/>
            <person name="McEwen J.G."/>
            <person name="Nino-Vega G."/>
            <person name="Puccia R."/>
            <person name="San-Blas G."/>
            <person name="Soares C.M."/>
            <person name="Birren B.W."/>
            <person name="Cuomo C.A."/>
        </authorList>
    </citation>
    <scope>NUCLEOTIDE SEQUENCE [LARGE SCALE GENOMIC DNA]</scope>
    <source>
        <strain evidence="12 13">Pb18</strain>
    </source>
</reference>
<dbReference type="InterPro" id="IPR052430">
    <property type="entry name" value="IVT-Associated"/>
</dbReference>
<feature type="repeat" description="WD" evidence="8">
    <location>
        <begin position="533"/>
        <end position="566"/>
    </location>
</feature>
<dbReference type="FunFam" id="2.130.10.10:FF:000102">
    <property type="entry name" value="Actin-interacting protein 1"/>
    <property type="match status" value="1"/>
</dbReference>
<evidence type="ECO:0000256" key="4">
    <source>
        <dbReference type="ARBA" id="ARBA00022737"/>
    </source>
</evidence>
<evidence type="ECO:0000256" key="9">
    <source>
        <dbReference type="SAM" id="MobiDB-lite"/>
    </source>
</evidence>
<feature type="transmembrane region" description="Helical" evidence="10">
    <location>
        <begin position="792"/>
        <end position="810"/>
    </location>
</feature>
<evidence type="ECO:0000256" key="2">
    <source>
        <dbReference type="ARBA" id="ARBA00022574"/>
    </source>
</evidence>
<dbReference type="SMART" id="SM00320">
    <property type="entry name" value="WD40"/>
    <property type="match status" value="10"/>
</dbReference>
<dbReference type="OrthoDB" id="68611at2759"/>
<feature type="transmembrane region" description="Helical" evidence="10">
    <location>
        <begin position="1371"/>
        <end position="1394"/>
    </location>
</feature>
<dbReference type="InterPro" id="IPR015943">
    <property type="entry name" value="WD40/YVTN_repeat-like_dom_sf"/>
</dbReference>
<dbReference type="InterPro" id="IPR001680">
    <property type="entry name" value="WD40_rpt"/>
</dbReference>
<feature type="repeat" description="WD" evidence="8">
    <location>
        <begin position="229"/>
        <end position="270"/>
    </location>
</feature>
<keyword evidence="6 10" id="KW-0472">Membrane</keyword>
<dbReference type="Pfam" id="PF13515">
    <property type="entry name" value="FUSC_2"/>
    <property type="match status" value="1"/>
</dbReference>
<feature type="repeat" description="WD" evidence="8">
    <location>
        <begin position="185"/>
        <end position="226"/>
    </location>
</feature>
<evidence type="ECO:0000256" key="6">
    <source>
        <dbReference type="ARBA" id="ARBA00023136"/>
    </source>
</evidence>
<dbReference type="eggNOG" id="KOG0318">
    <property type="taxonomic scope" value="Eukaryota"/>
</dbReference>
<feature type="transmembrane region" description="Helical" evidence="10">
    <location>
        <begin position="733"/>
        <end position="756"/>
    </location>
</feature>
<keyword evidence="5 10" id="KW-1133">Transmembrane helix</keyword>
<dbReference type="GO" id="GO:0003779">
    <property type="term" value="F:actin binding"/>
    <property type="evidence" value="ECO:0007669"/>
    <property type="project" value="UniProtKB-ARBA"/>
</dbReference>
<feature type="repeat" description="WD" evidence="8">
    <location>
        <begin position="54"/>
        <end position="86"/>
    </location>
</feature>
<evidence type="ECO:0000259" key="11">
    <source>
        <dbReference type="Pfam" id="PF13515"/>
    </source>
</evidence>
<sequence>MSIENEFILAPSPSTARAQPTQLACDSKGERLAYASNKSIFLRSIDNPSISRQYTGHKTPTTVARFSPSGYYVASGDEAGTVRVWDCVGEGTTKGEYFIVSGRINDLAWDGDSQRIIAVGDGREKYGRCITSDSGNSCGEVTGHSRRVNAVAIRQQRPIRAATAGDDMSVNFYHGVPFRVNTRASENHVNYVCGLGFSPDGANLVSVGSDRRIWLYDGKTGETKTQIGAGKHTGSILGVSWSPDSRKFVTASADQTVKVWDVEQGKVVQNWKMGGDGAVSVSDQQVGVVWPNGRSDGLIISLSLTGDLNYLVEGNEKLTRIVQGQQKEITAFARFDVGDKQTLWTGGIDGKVYNWDLTQGSAERVDGQGHPNYITGLAATKEGKGHIYSVGWDDTIRAVDASSNTYNGSATKLASQPKNVVTAGDNIVLVAKENGIEIFKDGSKVGDFGPSKSTINGIAANGNSAAIGYADSSVQICSIANNILSPSVEIKVSRDAVTSLAFSPHCSMLAVGDSRGRIVVYKTADGTIVTDRWTSHTARINSLAWNSEGSHLASGSLDTRIFVWSLACSGEWLTVAHAHQEGVNGVVWITDRTKIASVGADAALNHVSFILPRTGQRLRGLLNLLSYRENDDQEEREPLLERRAAPQSQTESIWHKCYQKYISLTHILHPYITSEIGRGVLKCSIAYMIGTLGTFLPAFADFLGQQDGKHMVATVTVYFHPARTKGSMILATIYAFLAFVYAAFITVTSMGISVFFEDKLNLLPLGHAIVLLVFCGGGLGFVGWVKLRRADPLVNVACSLTSLAIINVLTKEGAVQQGDLSLVKIVQVLKMVVMGVIATTAVCFLIFPVSARTKLRKDLVEMTASLGTMLAIITESFLQGSAEHLEQDSFQSALNRNKKAYVTVEKWLKEEKVEHYLAGTEREYRLEKKLVRAIQDITQNIGGLQSAANLQFDLLRQSQQTNRNVTPTPEEPSSYFTTQLCHSIFLPLPRSAHEETRRVIPGLERLQSDEPAAGHEQDPIGTQAPADIFERFIAQLGPSMRSLSYTVTEILRELPYGPGPEYKVAVNCKFRISLDRALDLYRNARNDALNLVYLQKDSVKTKSVEMEADLEEVAASCGHFSFSLQAFTEQLKEILEILDELHLETEERPNGRSWGWLKFWRPTPPDHTNKWTSASRSATERGETSIAPERYSIPETTTSPVDLAELSRKGKVRYKIWRALRIFRRDDVKFAIKVGAGAAIYALPSFMPSTRPFYSYWRGEWGLLSYMLVCSMTIGASNTTGFARFFGTTFGAICAVVAWKVTSGEVFALAFICWVMAFCTAHIILIKNRGPMGRFIMLTYNLTVLYAYSLSRDGIDDGEDEGGSTPLVVDIAIHRVVSVLSGILWGIIITRVIWPISARTKLKGGLSLLWLWMSVIWKREPLSTMVDGNSAIAYFTPREKLEFQRFMVSLETLYNSARSEFELRGPFPEAIYISLLTRTRRMLDAIQAMNLEIMKNLTASEGEAAMLSYTLPERMQLSARISHLLSVVASSMKLEYPLNDALPEIDHARDRLLARLHRFRQDTNASRLTTDEDYALLYAYALVTGQLGNEITAIIGDLSKLFGILDEDVLKLE</sequence>
<dbReference type="FunFam" id="2.130.10.10:FF:000167">
    <property type="entry name" value="Actin-interacting protein 1"/>
    <property type="match status" value="1"/>
</dbReference>
<dbReference type="eggNOG" id="KOG4711">
    <property type="taxonomic scope" value="Eukaryota"/>
</dbReference>
<dbReference type="OMA" id="INEHFRH"/>
<evidence type="ECO:0000256" key="10">
    <source>
        <dbReference type="SAM" id="Phobius"/>
    </source>
</evidence>
<feature type="transmembrane region" description="Helical" evidence="10">
    <location>
        <begin position="1333"/>
        <end position="1351"/>
    </location>
</feature>
<dbReference type="Gene3D" id="2.130.10.10">
    <property type="entry name" value="YVTN repeat-like/Quinoprotein amine dehydrogenase"/>
    <property type="match status" value="2"/>
</dbReference>
<feature type="transmembrane region" description="Helical" evidence="10">
    <location>
        <begin position="1283"/>
        <end position="1301"/>
    </location>
</feature>
<feature type="region of interest" description="Disordered" evidence="9">
    <location>
        <begin position="1002"/>
        <end position="1021"/>
    </location>
</feature>
<dbReference type="VEuPathDB" id="FungiDB:PADG_03830"/>
<dbReference type="InterPro" id="IPR049453">
    <property type="entry name" value="Memb_transporter_dom"/>
</dbReference>
<evidence type="ECO:0000313" key="12">
    <source>
        <dbReference type="EMBL" id="EEH47746.2"/>
    </source>
</evidence>
<keyword evidence="13" id="KW-1185">Reference proteome</keyword>
<dbReference type="InParanoid" id="C1G994"/>
<evidence type="ECO:0000256" key="7">
    <source>
        <dbReference type="ARBA" id="ARBA00038366"/>
    </source>
</evidence>
<feature type="compositionally biased region" description="Basic and acidic residues" evidence="9">
    <location>
        <begin position="1006"/>
        <end position="1018"/>
    </location>
</feature>
<dbReference type="EMBL" id="KN275960">
    <property type="protein sequence ID" value="EEH47746.2"/>
    <property type="molecule type" value="Genomic_DNA"/>
</dbReference>
<comment type="similarity">
    <text evidence="7">Belongs to the WD repeat AIP1 family.</text>
</comment>
<name>C1G994_PARBD</name>
<accession>C1G994</accession>
<dbReference type="PANTHER" id="PTHR47804">
    <property type="entry name" value="60S RIBOSOMAL PROTEIN L19"/>
    <property type="match status" value="1"/>
</dbReference>
<feature type="transmembrane region" description="Helical" evidence="10">
    <location>
        <begin position="685"/>
        <end position="703"/>
    </location>
</feature>
<dbReference type="InterPro" id="IPR036322">
    <property type="entry name" value="WD40_repeat_dom_sf"/>
</dbReference>
<dbReference type="HOGENOM" id="CLU_001127_2_1_1"/>
<evidence type="ECO:0000256" key="5">
    <source>
        <dbReference type="ARBA" id="ARBA00022989"/>
    </source>
</evidence>
<keyword evidence="2 8" id="KW-0853">WD repeat</keyword>
<comment type="subcellular location">
    <subcellularLocation>
        <location evidence="1">Membrane</location>
        <topology evidence="1">Multi-pass membrane protein</topology>
    </subcellularLocation>
</comment>
<keyword evidence="4" id="KW-0677">Repeat</keyword>
<evidence type="ECO:0000313" key="13">
    <source>
        <dbReference type="Proteomes" id="UP000001628"/>
    </source>
</evidence>
<organism evidence="12 13">
    <name type="scientific">Paracoccidioides brasiliensis (strain Pb18)</name>
    <dbReference type="NCBI Taxonomy" id="502780"/>
    <lineage>
        <taxon>Eukaryota</taxon>
        <taxon>Fungi</taxon>
        <taxon>Dikarya</taxon>
        <taxon>Ascomycota</taxon>
        <taxon>Pezizomycotina</taxon>
        <taxon>Eurotiomycetes</taxon>
        <taxon>Eurotiomycetidae</taxon>
        <taxon>Onygenales</taxon>
        <taxon>Ajellomycetaceae</taxon>
        <taxon>Paracoccidioides</taxon>
    </lineage>
</organism>
<dbReference type="KEGG" id="pbn:PADG_03830"/>
<dbReference type="Proteomes" id="UP000001628">
    <property type="component" value="Unassembled WGS sequence"/>
</dbReference>
<keyword evidence="3 10" id="KW-0812">Transmembrane</keyword>
<gene>
    <name evidence="12" type="ORF">PADG_03830</name>
</gene>
<dbReference type="SUPFAM" id="SSF50978">
    <property type="entry name" value="WD40 repeat-like"/>
    <property type="match status" value="2"/>
</dbReference>
<evidence type="ECO:0000256" key="1">
    <source>
        <dbReference type="ARBA" id="ARBA00004141"/>
    </source>
</evidence>
<feature type="transmembrane region" description="Helical" evidence="10">
    <location>
        <begin position="822"/>
        <end position="847"/>
    </location>
</feature>
<protein>
    <recommendedName>
        <fullName evidence="11">Integral membrane bound transporter domain-containing protein</fullName>
    </recommendedName>
</protein>
<dbReference type="GeneID" id="22583069"/>
<evidence type="ECO:0000256" key="3">
    <source>
        <dbReference type="ARBA" id="ARBA00022692"/>
    </source>
</evidence>
<dbReference type="GO" id="GO:0030029">
    <property type="term" value="P:actin filament-based process"/>
    <property type="evidence" value="ECO:0007669"/>
    <property type="project" value="UniProtKB-ARBA"/>
</dbReference>
<feature type="domain" description="Integral membrane bound transporter" evidence="11">
    <location>
        <begin position="1253"/>
        <end position="1389"/>
    </location>
</feature>
<evidence type="ECO:0000256" key="8">
    <source>
        <dbReference type="PROSITE-ProRule" id="PRU00221"/>
    </source>
</evidence>
<dbReference type="Pfam" id="PF00400">
    <property type="entry name" value="WD40"/>
    <property type="match status" value="5"/>
</dbReference>
<dbReference type="PROSITE" id="PS50294">
    <property type="entry name" value="WD_REPEATS_REGION"/>
    <property type="match status" value="3"/>
</dbReference>
<dbReference type="PANTHER" id="PTHR47804:SF1">
    <property type="entry name" value="DUF2421 DOMAIN-CONTAINING PROTEIN"/>
    <property type="match status" value="1"/>
</dbReference>
<feature type="transmembrane region" description="Helical" evidence="10">
    <location>
        <begin position="762"/>
        <end position="785"/>
    </location>
</feature>
<dbReference type="PROSITE" id="PS50082">
    <property type="entry name" value="WD_REPEATS_2"/>
    <property type="match status" value="4"/>
</dbReference>